<keyword evidence="1" id="KW-0238">DNA-binding</keyword>
<accession>A0A097R3J9</accession>
<dbReference type="HOGENOM" id="CLU_175398_0_0_6"/>
<dbReference type="eggNOG" id="ENOG50332BM">
    <property type="taxonomic scope" value="Bacteria"/>
</dbReference>
<name>A0A097R3J9_HAFAL</name>
<dbReference type="InterPro" id="IPR038146">
    <property type="entry name" value="933W_put_Xis_sf"/>
</dbReference>
<dbReference type="Pfam" id="PF06806">
    <property type="entry name" value="DUF1233"/>
    <property type="match status" value="1"/>
</dbReference>
<dbReference type="EMBL" id="CP009706">
    <property type="protein sequence ID" value="AIU73306.1"/>
    <property type="molecule type" value="Genomic_DNA"/>
</dbReference>
<dbReference type="Gene3D" id="1.10.1660.60">
    <property type="entry name" value="Putative excisionased domain DUF1233"/>
    <property type="match status" value="1"/>
</dbReference>
<keyword evidence="2" id="KW-1185">Reference proteome</keyword>
<dbReference type="KEGG" id="hav:AT03_13495"/>
<dbReference type="GO" id="GO:0003677">
    <property type="term" value="F:DNA binding"/>
    <property type="evidence" value="ECO:0007669"/>
    <property type="project" value="UniProtKB-KW"/>
</dbReference>
<sequence>MDNNVIQLVPAKWVSEGVLMGITGLKKNTIKKAREDCWMEGREYKHISPDGQPRDNSTCFYDWKMVERWMDGQPAAIPRRKSA</sequence>
<protein>
    <submittedName>
        <fullName evidence="1">DNA-binding protein</fullName>
    </submittedName>
</protein>
<organism evidence="1 2">
    <name type="scientific">Hafnia alvei FB1</name>
    <dbReference type="NCBI Taxonomy" id="1453496"/>
    <lineage>
        <taxon>Bacteria</taxon>
        <taxon>Pseudomonadati</taxon>
        <taxon>Pseudomonadota</taxon>
        <taxon>Gammaproteobacteria</taxon>
        <taxon>Enterobacterales</taxon>
        <taxon>Hafniaceae</taxon>
        <taxon>Hafnia</taxon>
    </lineage>
</organism>
<dbReference type="InterPro" id="IPR009634">
    <property type="entry name" value="Put_exci"/>
</dbReference>
<dbReference type="OrthoDB" id="6455850at2"/>
<proteinExistence type="predicted"/>
<evidence type="ECO:0000313" key="1">
    <source>
        <dbReference type="EMBL" id="AIU73306.1"/>
    </source>
</evidence>
<dbReference type="PATRIC" id="fig|1453496.5.peg.2752"/>
<dbReference type="AlphaFoldDB" id="A0A097R3J9"/>
<dbReference type="Proteomes" id="UP000029986">
    <property type="component" value="Chromosome"/>
</dbReference>
<evidence type="ECO:0000313" key="2">
    <source>
        <dbReference type="Proteomes" id="UP000029986"/>
    </source>
</evidence>
<reference evidence="1 2" key="1">
    <citation type="journal article" date="2014" name="Gut Pathog.">
        <title>Gene clusters of Hafnia alvei strain FB1 important in survival and pathogenesis: a draft genome perspective.</title>
        <authorList>
            <person name="Tan J.Y."/>
            <person name="Yin W.F."/>
            <person name="Chan K.G."/>
        </authorList>
    </citation>
    <scope>NUCLEOTIDE SEQUENCE [LARGE SCALE GENOMIC DNA]</scope>
    <source>
        <strain evidence="1 2">FB1</strain>
    </source>
</reference>
<gene>
    <name evidence="1" type="ORF">AT03_13495</name>
</gene>